<evidence type="ECO:0000313" key="12">
    <source>
        <dbReference type="Proteomes" id="UP000054350"/>
    </source>
</evidence>
<keyword evidence="12" id="KW-1185">Reference proteome</keyword>
<evidence type="ECO:0000256" key="9">
    <source>
        <dbReference type="ARBA" id="ARBA00038319"/>
    </source>
</evidence>
<comment type="similarity">
    <text evidence="9">Belongs to the flagellar radial spoke RSP9 family.</text>
</comment>
<evidence type="ECO:0000256" key="2">
    <source>
        <dbReference type="ARBA" id="ARBA00022490"/>
    </source>
</evidence>
<dbReference type="InterPro" id="IPR055316">
    <property type="entry name" value="RSP9"/>
</dbReference>
<protein>
    <recommendedName>
        <fullName evidence="10">Radial spoke head protein 9 homolog</fullName>
    </recommendedName>
</protein>
<dbReference type="GO" id="GO:0060294">
    <property type="term" value="P:cilium movement involved in cell motility"/>
    <property type="evidence" value="ECO:0007669"/>
    <property type="project" value="TreeGrafter"/>
</dbReference>
<evidence type="ECO:0000256" key="3">
    <source>
        <dbReference type="ARBA" id="ARBA00022794"/>
    </source>
</evidence>
<keyword evidence="7" id="KW-0966">Cell projection</keyword>
<evidence type="ECO:0000256" key="4">
    <source>
        <dbReference type="ARBA" id="ARBA00022846"/>
    </source>
</evidence>
<evidence type="ECO:0000256" key="1">
    <source>
        <dbReference type="ARBA" id="ARBA00004611"/>
    </source>
</evidence>
<proteinExistence type="inferred from homology"/>
<name>A0A0L0S1G0_ALLM3</name>
<evidence type="ECO:0000256" key="7">
    <source>
        <dbReference type="ARBA" id="ARBA00023273"/>
    </source>
</evidence>
<dbReference type="OrthoDB" id="10258956at2759"/>
<reference evidence="12" key="2">
    <citation type="submission" date="2009-11" db="EMBL/GenBank/DDBJ databases">
        <title>The Genome Sequence of Allomyces macrogynus strain ATCC 38327.</title>
        <authorList>
            <consortium name="The Broad Institute Genome Sequencing Platform"/>
            <person name="Russ C."/>
            <person name="Cuomo C."/>
            <person name="Shea T."/>
            <person name="Young S.K."/>
            <person name="Zeng Q."/>
            <person name="Koehrsen M."/>
            <person name="Haas B."/>
            <person name="Borodovsky M."/>
            <person name="Guigo R."/>
            <person name="Alvarado L."/>
            <person name="Berlin A."/>
            <person name="Borenstein D."/>
            <person name="Chen Z."/>
            <person name="Engels R."/>
            <person name="Freedman E."/>
            <person name="Gellesch M."/>
            <person name="Goldberg J."/>
            <person name="Griggs A."/>
            <person name="Gujja S."/>
            <person name="Heiman D."/>
            <person name="Hepburn T."/>
            <person name="Howarth C."/>
            <person name="Jen D."/>
            <person name="Larson L."/>
            <person name="Lewis B."/>
            <person name="Mehta T."/>
            <person name="Park D."/>
            <person name="Pearson M."/>
            <person name="Roberts A."/>
            <person name="Saif S."/>
            <person name="Shenoy N."/>
            <person name="Sisk P."/>
            <person name="Stolte C."/>
            <person name="Sykes S."/>
            <person name="Walk T."/>
            <person name="White J."/>
            <person name="Yandava C."/>
            <person name="Burger G."/>
            <person name="Gray M.W."/>
            <person name="Holland P.W.H."/>
            <person name="King N."/>
            <person name="Lang F.B.F."/>
            <person name="Roger A.J."/>
            <person name="Ruiz-Trillo I."/>
            <person name="Lander E."/>
            <person name="Nusbaum C."/>
        </authorList>
    </citation>
    <scope>NUCLEOTIDE SEQUENCE [LARGE SCALE GENOMIC DNA]</scope>
    <source>
        <strain evidence="12">ATCC 38327</strain>
    </source>
</reference>
<keyword evidence="5" id="KW-0969">Cilium</keyword>
<accession>A0A0L0S1G0</accession>
<gene>
    <name evidence="11" type="ORF">AMAG_02189</name>
</gene>
<dbReference type="PANTHER" id="PTHR22069:SF0">
    <property type="entry name" value="RADIAL SPOKE HEAD PROTEIN 9 HOMOLOG"/>
    <property type="match status" value="1"/>
</dbReference>
<dbReference type="EMBL" id="GG745330">
    <property type="protein sequence ID" value="KNE56378.1"/>
    <property type="molecule type" value="Genomic_DNA"/>
</dbReference>
<keyword evidence="2" id="KW-0963">Cytoplasm</keyword>
<evidence type="ECO:0000256" key="10">
    <source>
        <dbReference type="ARBA" id="ARBA00041080"/>
    </source>
</evidence>
<dbReference type="GO" id="GO:0044458">
    <property type="term" value="P:motile cilium assembly"/>
    <property type="evidence" value="ECO:0007669"/>
    <property type="project" value="TreeGrafter"/>
</dbReference>
<dbReference type="AlphaFoldDB" id="A0A0L0S1G0"/>
<dbReference type="GO" id="GO:0035082">
    <property type="term" value="P:axoneme assembly"/>
    <property type="evidence" value="ECO:0007669"/>
    <property type="project" value="InterPro"/>
</dbReference>
<evidence type="ECO:0000256" key="6">
    <source>
        <dbReference type="ARBA" id="ARBA00023212"/>
    </source>
</evidence>
<evidence type="ECO:0000256" key="8">
    <source>
        <dbReference type="ARBA" id="ARBA00037822"/>
    </source>
</evidence>
<comment type="subcellular location">
    <subcellularLocation>
        <location evidence="8">Cell projection</location>
        <location evidence="8">Kinocilium</location>
    </subcellularLocation>
    <subcellularLocation>
        <location evidence="1">Cytoplasm</location>
        <location evidence="1">Cytoskeleton</location>
        <location evidence="1">Flagellum axoneme</location>
    </subcellularLocation>
</comment>
<keyword evidence="6" id="KW-0206">Cytoskeleton</keyword>
<reference evidence="11 12" key="1">
    <citation type="submission" date="2009-11" db="EMBL/GenBank/DDBJ databases">
        <title>Annotation of Allomyces macrogynus ATCC 38327.</title>
        <authorList>
            <consortium name="The Broad Institute Genome Sequencing Platform"/>
            <person name="Russ C."/>
            <person name="Cuomo C."/>
            <person name="Burger G."/>
            <person name="Gray M.W."/>
            <person name="Holland P.W.H."/>
            <person name="King N."/>
            <person name="Lang F.B.F."/>
            <person name="Roger A.J."/>
            <person name="Ruiz-Trillo I."/>
            <person name="Young S.K."/>
            <person name="Zeng Q."/>
            <person name="Gargeya S."/>
            <person name="Fitzgerald M."/>
            <person name="Haas B."/>
            <person name="Abouelleil A."/>
            <person name="Alvarado L."/>
            <person name="Arachchi H.M."/>
            <person name="Berlin A."/>
            <person name="Chapman S.B."/>
            <person name="Gearin G."/>
            <person name="Goldberg J."/>
            <person name="Griggs A."/>
            <person name="Gujja S."/>
            <person name="Hansen M."/>
            <person name="Heiman D."/>
            <person name="Howarth C."/>
            <person name="Larimer J."/>
            <person name="Lui A."/>
            <person name="MacDonald P.J.P."/>
            <person name="McCowen C."/>
            <person name="Montmayeur A."/>
            <person name="Murphy C."/>
            <person name="Neiman D."/>
            <person name="Pearson M."/>
            <person name="Priest M."/>
            <person name="Roberts A."/>
            <person name="Saif S."/>
            <person name="Shea T."/>
            <person name="Sisk P."/>
            <person name="Stolte C."/>
            <person name="Sykes S."/>
            <person name="Wortman J."/>
            <person name="Nusbaum C."/>
            <person name="Birren B."/>
        </authorList>
    </citation>
    <scope>NUCLEOTIDE SEQUENCE [LARGE SCALE GENOMIC DNA]</scope>
    <source>
        <strain evidence="11 12">ATCC 38327</strain>
    </source>
</reference>
<evidence type="ECO:0000313" key="11">
    <source>
        <dbReference type="EMBL" id="KNE56378.1"/>
    </source>
</evidence>
<dbReference type="eggNOG" id="ENOG502QR99">
    <property type="taxonomic scope" value="Eukaryota"/>
</dbReference>
<keyword evidence="3" id="KW-0970">Cilium biogenesis/degradation</keyword>
<keyword evidence="4" id="KW-0282">Flagellum</keyword>
<organism evidence="11 12">
    <name type="scientific">Allomyces macrogynus (strain ATCC 38327)</name>
    <name type="common">Allomyces javanicus var. macrogynus</name>
    <dbReference type="NCBI Taxonomy" id="578462"/>
    <lineage>
        <taxon>Eukaryota</taxon>
        <taxon>Fungi</taxon>
        <taxon>Fungi incertae sedis</taxon>
        <taxon>Blastocladiomycota</taxon>
        <taxon>Blastocladiomycetes</taxon>
        <taxon>Blastocladiales</taxon>
        <taxon>Blastocladiaceae</taxon>
        <taxon>Allomyces</taxon>
    </lineage>
</organism>
<evidence type="ECO:0000256" key="5">
    <source>
        <dbReference type="ARBA" id="ARBA00023069"/>
    </source>
</evidence>
<dbReference type="Proteomes" id="UP000054350">
    <property type="component" value="Unassembled WGS sequence"/>
</dbReference>
<dbReference type="GO" id="GO:0005930">
    <property type="term" value="C:axoneme"/>
    <property type="evidence" value="ECO:0007669"/>
    <property type="project" value="TreeGrafter"/>
</dbReference>
<dbReference type="STRING" id="578462.A0A0L0S1G0"/>
<sequence length="258" mass="27805">MNGSNLHVDTFGSKGIGLSTEERACLATSLVGLTSSQAFSSADFWGKIATADVSKDYYVAVAYHGDPFAPTIFMCQDALNWVQAPNVTDDEMHAAADLRAAFMGDPAFEFPLPNGAAGTLPEAKRLTAVVQCILRDAHIVPRGAYFRDSLGKLQRNATFAGLRPHDVTRLASYVHLRPAATSDAQLARPDFEDAVDVLDTVEHDQPKGCWVVEKSVMNVVLSSLIWPGYHHATSVADASFASIYVGQGKKNLDAGFMI</sequence>
<dbReference type="VEuPathDB" id="FungiDB:AMAG_02189"/>
<dbReference type="PANTHER" id="PTHR22069">
    <property type="entry name" value="MITOCHONDRIAL RIBOSOMAL PROTEIN S18"/>
    <property type="match status" value="1"/>
</dbReference>